<dbReference type="PROSITE" id="PS50109">
    <property type="entry name" value="HIS_KIN"/>
    <property type="match status" value="1"/>
</dbReference>
<keyword evidence="6" id="KW-1185">Reference proteome</keyword>
<accession>A0A9E8HN60</accession>
<dbReference type="InterPro" id="IPR004358">
    <property type="entry name" value="Sig_transdc_His_kin-like_C"/>
</dbReference>
<organism evidence="5 6">
    <name type="scientific">Alkalimarinus sediminis</name>
    <dbReference type="NCBI Taxonomy" id="1632866"/>
    <lineage>
        <taxon>Bacteria</taxon>
        <taxon>Pseudomonadati</taxon>
        <taxon>Pseudomonadota</taxon>
        <taxon>Gammaproteobacteria</taxon>
        <taxon>Alteromonadales</taxon>
        <taxon>Alteromonadaceae</taxon>
        <taxon>Alkalimarinus</taxon>
    </lineage>
</organism>
<evidence type="ECO:0000313" key="6">
    <source>
        <dbReference type="Proteomes" id="UP001164472"/>
    </source>
</evidence>
<evidence type="ECO:0000256" key="2">
    <source>
        <dbReference type="ARBA" id="ARBA00012438"/>
    </source>
</evidence>
<dbReference type="SUPFAM" id="SSF47384">
    <property type="entry name" value="Homodimeric domain of signal transducing histidine kinase"/>
    <property type="match status" value="1"/>
</dbReference>
<dbReference type="EMBL" id="CP101527">
    <property type="protein sequence ID" value="UZW75663.1"/>
    <property type="molecule type" value="Genomic_DNA"/>
</dbReference>
<dbReference type="AlphaFoldDB" id="A0A9E8HN60"/>
<gene>
    <name evidence="5" type="ORF">NNL22_03450</name>
</gene>
<dbReference type="InterPro" id="IPR036097">
    <property type="entry name" value="HisK_dim/P_sf"/>
</dbReference>
<dbReference type="RefSeq" id="WP_251810512.1">
    <property type="nucleotide sequence ID" value="NZ_CP101527.1"/>
</dbReference>
<keyword evidence="5" id="KW-0067">ATP-binding</keyword>
<feature type="domain" description="Histidine kinase" evidence="4">
    <location>
        <begin position="354"/>
        <end position="599"/>
    </location>
</feature>
<dbReference type="Proteomes" id="UP001164472">
    <property type="component" value="Chromosome"/>
</dbReference>
<reference evidence="5" key="1">
    <citation type="submission" date="2022-07" db="EMBL/GenBank/DDBJ databases">
        <title>Alkalimarinus sp. nov., isolated from gut of a Alitta virens.</title>
        <authorList>
            <person name="Yang A.I."/>
            <person name="Shin N.-R."/>
        </authorList>
    </citation>
    <scope>NUCLEOTIDE SEQUENCE</scope>
    <source>
        <strain evidence="5">FA028</strain>
    </source>
</reference>
<dbReference type="PRINTS" id="PR00344">
    <property type="entry name" value="BCTRLSENSOR"/>
</dbReference>
<comment type="catalytic activity">
    <reaction evidence="1">
        <text>ATP + protein L-histidine = ADP + protein N-phospho-L-histidine.</text>
        <dbReference type="EC" id="2.7.13.3"/>
    </reaction>
</comment>
<dbReference type="SMART" id="SM00387">
    <property type="entry name" value="HATPase_c"/>
    <property type="match status" value="1"/>
</dbReference>
<dbReference type="SUPFAM" id="SSF55874">
    <property type="entry name" value="ATPase domain of HSP90 chaperone/DNA topoisomerase II/histidine kinase"/>
    <property type="match status" value="1"/>
</dbReference>
<dbReference type="CDD" id="cd00082">
    <property type="entry name" value="HisKA"/>
    <property type="match status" value="1"/>
</dbReference>
<keyword evidence="5" id="KW-0547">Nucleotide-binding</keyword>
<name>A0A9E8HN60_9ALTE</name>
<evidence type="ECO:0000313" key="5">
    <source>
        <dbReference type="EMBL" id="UZW75663.1"/>
    </source>
</evidence>
<evidence type="ECO:0000256" key="1">
    <source>
        <dbReference type="ARBA" id="ARBA00000085"/>
    </source>
</evidence>
<evidence type="ECO:0000259" key="4">
    <source>
        <dbReference type="PROSITE" id="PS50109"/>
    </source>
</evidence>
<dbReference type="InterPro" id="IPR005467">
    <property type="entry name" value="His_kinase_dom"/>
</dbReference>
<protein>
    <recommendedName>
        <fullName evidence="2">histidine kinase</fullName>
        <ecNumber evidence="2">2.7.13.3</ecNumber>
    </recommendedName>
</protein>
<dbReference type="SMART" id="SM00388">
    <property type="entry name" value="HisKA"/>
    <property type="match status" value="1"/>
</dbReference>
<dbReference type="Gene3D" id="1.10.287.130">
    <property type="match status" value="1"/>
</dbReference>
<dbReference type="PANTHER" id="PTHR43065:SF50">
    <property type="entry name" value="HISTIDINE KINASE"/>
    <property type="match status" value="1"/>
</dbReference>
<proteinExistence type="predicted"/>
<dbReference type="InterPro" id="IPR036890">
    <property type="entry name" value="HATPase_C_sf"/>
</dbReference>
<dbReference type="KEGG" id="asem:NNL22_03450"/>
<evidence type="ECO:0000256" key="3">
    <source>
        <dbReference type="ARBA" id="ARBA00022553"/>
    </source>
</evidence>
<keyword evidence="3" id="KW-0597">Phosphoprotein</keyword>
<dbReference type="PANTHER" id="PTHR43065">
    <property type="entry name" value="SENSOR HISTIDINE KINASE"/>
    <property type="match status" value="1"/>
</dbReference>
<sequence>MTLSKILGDKSVNQASCIDFIMHLKQTIPSVSIAWLWHGQSFLSSMENSLMINGLGVISAVPEVIYQQLPSHVLANQWQEFEFEYLSKCYGCKCITMRPDEDYSTLLLFGEQLPVISPHQRDIAELCLTHISFLRQQQDIDLKLKELGRHMLYQIVWSESLEWIRTLEVEDDAFYKKLMVRLMLLTESSAGAIYIEADDARPVWHYKGLSYEDIEQIEGILKDKEKDLYVSMVMEEYNHLPDAHPDCPVVENHAHLFLCPVIDPNGRRKAIILLSKRLLQDCYSITDHVYINQLITQVYTGIEKNRLVAALESSNRSLEKEHRAQKVLIQKLQDTQDQLLQSEKMASIGQLAAGVAHEINNPIGFVNSNLSTLSEFSQSMLTAIQKIGKQIEAGNDSELKQFYTELAEEHEVDFITDDLPSLLAESKDGISRVKDIVQDLKDFSRTDSGEFATVDIHNIIDKTLNLIHSEVKYSADLTTEYGQLPEVEVMESQIGQVILNLLVNASHAIEDKGSIHIKTTLNEDQKSIQISVTDSGKGICPEHLGKLFDPFFTTKPVGKGTGLGLSLSYGIIQRHHGDIEVTSELGVGTTFRVTLPIVQPPILDGE</sequence>
<dbReference type="GO" id="GO:0005524">
    <property type="term" value="F:ATP binding"/>
    <property type="evidence" value="ECO:0007669"/>
    <property type="project" value="UniProtKB-KW"/>
</dbReference>
<dbReference type="InterPro" id="IPR003594">
    <property type="entry name" value="HATPase_dom"/>
</dbReference>
<dbReference type="EC" id="2.7.13.3" evidence="2"/>
<dbReference type="GO" id="GO:0000155">
    <property type="term" value="F:phosphorelay sensor kinase activity"/>
    <property type="evidence" value="ECO:0007669"/>
    <property type="project" value="InterPro"/>
</dbReference>
<dbReference type="Pfam" id="PF02518">
    <property type="entry name" value="HATPase_c"/>
    <property type="match status" value="1"/>
</dbReference>
<dbReference type="Gene3D" id="3.30.565.10">
    <property type="entry name" value="Histidine kinase-like ATPase, C-terminal domain"/>
    <property type="match status" value="1"/>
</dbReference>
<dbReference type="InterPro" id="IPR003661">
    <property type="entry name" value="HisK_dim/P_dom"/>
</dbReference>